<dbReference type="RefSeq" id="WP_376984398.1">
    <property type="nucleotide sequence ID" value="NZ_JBHRWW010000014.1"/>
</dbReference>
<feature type="transmembrane region" description="Helical" evidence="2">
    <location>
        <begin position="250"/>
        <end position="269"/>
    </location>
</feature>
<feature type="transmembrane region" description="Helical" evidence="2">
    <location>
        <begin position="120"/>
        <end position="142"/>
    </location>
</feature>
<evidence type="ECO:0000313" key="3">
    <source>
        <dbReference type="EMBL" id="MFC3689979.1"/>
    </source>
</evidence>
<feature type="transmembrane region" description="Helical" evidence="2">
    <location>
        <begin position="390"/>
        <end position="412"/>
    </location>
</feature>
<protein>
    <recommendedName>
        <fullName evidence="5">Glycosyltransferase RgtA/B/C/D-like domain-containing protein</fullName>
    </recommendedName>
</protein>
<feature type="region of interest" description="Disordered" evidence="1">
    <location>
        <begin position="1"/>
        <end position="43"/>
    </location>
</feature>
<feature type="transmembrane region" description="Helical" evidence="2">
    <location>
        <begin position="149"/>
        <end position="169"/>
    </location>
</feature>
<dbReference type="Proteomes" id="UP001595685">
    <property type="component" value="Unassembled WGS sequence"/>
</dbReference>
<evidence type="ECO:0000256" key="1">
    <source>
        <dbReference type="SAM" id="MobiDB-lite"/>
    </source>
</evidence>
<name>A0ABV7WJI9_9MICO</name>
<keyword evidence="2" id="KW-0472">Membrane</keyword>
<feature type="transmembrane region" description="Helical" evidence="2">
    <location>
        <begin position="47"/>
        <end position="65"/>
    </location>
</feature>
<evidence type="ECO:0000313" key="4">
    <source>
        <dbReference type="Proteomes" id="UP001595685"/>
    </source>
</evidence>
<keyword evidence="2" id="KW-0812">Transmembrane</keyword>
<organism evidence="3 4">
    <name type="scientific">Aquipuribacter hungaricus</name>
    <dbReference type="NCBI Taxonomy" id="545624"/>
    <lineage>
        <taxon>Bacteria</taxon>
        <taxon>Bacillati</taxon>
        <taxon>Actinomycetota</taxon>
        <taxon>Actinomycetes</taxon>
        <taxon>Micrococcales</taxon>
        <taxon>Intrasporangiaceae</taxon>
        <taxon>Aquipuribacter</taxon>
    </lineage>
</organism>
<sequence length="527" mass="53008">MASAPAPTSVLQRVGPPSPDGTGPAPDRSAGRGRGAGRGRDRSGGRLWPWVAVVVAAAVLLRLPLLGSPLSRDEAGYLMVASQLGPGSSVYGGYWVDRPPLLLAVFAVADRLGGAEALRATGLLVVAAAVVAAAVLGATAAAAPGRVRAGVLCAATAGVFLVTPLFGTTEVNGELVAAPFVLSGVALLLRAVRAGATPGRPGLLAAAGVAGAAAVLVKQNQWDVVVALAALVLAGRWSHAPGRLRPRDAVPFLGGAAATGAAALAGAAATGTTPAELWDAAVVFRVEAAAVVASSASDATGDRLVDLGEAFLRSGAPLVLLLLVAPLRRRPAPGALDLRAAAAAVLAWESVAVLGGASYWPPYLICSVTGLTMATAVVQGGARGVGRAWAAGLVPIAWAVVACLLALAAAVAHPPARPQDDVVAWLRAHTAPGDDALVAYGHPDVLHGAGLHSPYPDLWSLPVRVHDPRLADLAALLSGPAAPDWVVLTGPSLRTWGIDARAGTRALEEHYVEEAVVGRYTVLHHAG</sequence>
<keyword evidence="2" id="KW-1133">Transmembrane helix</keyword>
<gene>
    <name evidence="3" type="ORF">ACFOLH_16645</name>
</gene>
<accession>A0ABV7WJI9</accession>
<evidence type="ECO:0000256" key="2">
    <source>
        <dbReference type="SAM" id="Phobius"/>
    </source>
</evidence>
<keyword evidence="4" id="KW-1185">Reference proteome</keyword>
<feature type="transmembrane region" description="Helical" evidence="2">
    <location>
        <begin position="360"/>
        <end position="378"/>
    </location>
</feature>
<comment type="caution">
    <text evidence="3">The sequence shown here is derived from an EMBL/GenBank/DDBJ whole genome shotgun (WGS) entry which is preliminary data.</text>
</comment>
<dbReference type="EMBL" id="JBHRWW010000014">
    <property type="protein sequence ID" value="MFC3689979.1"/>
    <property type="molecule type" value="Genomic_DNA"/>
</dbReference>
<feature type="transmembrane region" description="Helical" evidence="2">
    <location>
        <begin position="175"/>
        <end position="192"/>
    </location>
</feature>
<evidence type="ECO:0008006" key="5">
    <source>
        <dbReference type="Google" id="ProtNLM"/>
    </source>
</evidence>
<proteinExistence type="predicted"/>
<reference evidence="4" key="1">
    <citation type="journal article" date="2019" name="Int. J. Syst. Evol. Microbiol.">
        <title>The Global Catalogue of Microorganisms (GCM) 10K type strain sequencing project: providing services to taxonomists for standard genome sequencing and annotation.</title>
        <authorList>
            <consortium name="The Broad Institute Genomics Platform"/>
            <consortium name="The Broad Institute Genome Sequencing Center for Infectious Disease"/>
            <person name="Wu L."/>
            <person name="Ma J."/>
        </authorList>
    </citation>
    <scope>NUCLEOTIDE SEQUENCE [LARGE SCALE GENOMIC DNA]</scope>
    <source>
        <strain evidence="4">NCAIM B.02333</strain>
    </source>
</reference>